<evidence type="ECO:0000313" key="2">
    <source>
        <dbReference type="Proteomes" id="UP001243420"/>
    </source>
</evidence>
<dbReference type="Proteomes" id="UP001243420">
    <property type="component" value="Chromosome"/>
</dbReference>
<dbReference type="EMBL" id="CP122537">
    <property type="protein sequence ID" value="WGH79759.1"/>
    <property type="molecule type" value="Genomic_DNA"/>
</dbReference>
<name>A0ABY8LEM6_9RHOB</name>
<evidence type="ECO:0000313" key="1">
    <source>
        <dbReference type="EMBL" id="WGH79759.1"/>
    </source>
</evidence>
<proteinExistence type="predicted"/>
<protein>
    <submittedName>
        <fullName evidence="1">Uncharacterized protein</fullName>
    </submittedName>
</protein>
<gene>
    <name evidence="1" type="ORF">P8627_05720</name>
</gene>
<organism evidence="1 2">
    <name type="scientific">Jannaschia ovalis</name>
    <dbReference type="NCBI Taxonomy" id="3038773"/>
    <lineage>
        <taxon>Bacteria</taxon>
        <taxon>Pseudomonadati</taxon>
        <taxon>Pseudomonadota</taxon>
        <taxon>Alphaproteobacteria</taxon>
        <taxon>Rhodobacterales</taxon>
        <taxon>Roseobacteraceae</taxon>
        <taxon>Jannaschia</taxon>
    </lineage>
</organism>
<reference evidence="1 2" key="1">
    <citation type="submission" date="2023-04" db="EMBL/GenBank/DDBJ databases">
        <title>Jannaschia ovalis sp. nov., a marine bacterium isolated from sea tidal flat.</title>
        <authorList>
            <person name="Kwon D.Y."/>
            <person name="Kim J.-J."/>
        </authorList>
    </citation>
    <scope>NUCLEOTIDE SEQUENCE [LARGE SCALE GENOMIC DNA]</scope>
    <source>
        <strain evidence="1 2">GRR-S6-38</strain>
    </source>
</reference>
<dbReference type="RefSeq" id="WP_279966696.1">
    <property type="nucleotide sequence ID" value="NZ_CP122537.1"/>
</dbReference>
<keyword evidence="2" id="KW-1185">Reference proteome</keyword>
<sequence>MTEPVRLAMFRVLTGAALVAVGSAFAFLAPPSVTAVALLLALLRVCWLEDNIKSDLLGREDLPPNHVNAARRRRAALRALTGRAGARMRGAALVATAMRGQVQALSAAALAALAVIVARGAAEHPVIALLLLGGLLWAALRRADGLTATLAHLDAGRALPEHVLSQVPDWAHSYRVDRED</sequence>
<accession>A0ABY8LEM6</accession>